<evidence type="ECO:0000313" key="7">
    <source>
        <dbReference type="EMBL" id="EOR26468.1"/>
    </source>
</evidence>
<dbReference type="PRINTS" id="PR00723">
    <property type="entry name" value="SUBTILISIN"/>
</dbReference>
<dbReference type="AlphaFoldDB" id="R9CB22"/>
<dbReference type="Proteomes" id="UP000013988">
    <property type="component" value="Unassembled WGS sequence"/>
</dbReference>
<evidence type="ECO:0000259" key="6">
    <source>
        <dbReference type="Pfam" id="PF00082"/>
    </source>
</evidence>
<evidence type="ECO:0000256" key="5">
    <source>
        <dbReference type="PROSITE-ProRule" id="PRU01240"/>
    </source>
</evidence>
<reference evidence="7 8" key="1">
    <citation type="submission" date="2013-03" db="EMBL/GenBank/DDBJ databases">
        <title>Whole genome shotgun sequencing of Clostridium sartagoforme AAU1.</title>
        <authorList>
            <person name="Joshi C.G."/>
            <person name="Duggirala S.M."/>
            <person name="Nathani N.M."/>
            <person name="Bhatt V.D."/>
            <person name="Patel A.K."/>
            <person name="Pandya P.R."/>
            <person name="KaPatel J.A."/>
        </authorList>
    </citation>
    <scope>NUCLEOTIDE SEQUENCE [LARGE SCALE GENOMIC DNA]</scope>
    <source>
        <strain evidence="7 8">AAU1</strain>
    </source>
</reference>
<dbReference type="SUPFAM" id="SSF52743">
    <property type="entry name" value="Subtilisin-like"/>
    <property type="match status" value="1"/>
</dbReference>
<evidence type="ECO:0000256" key="2">
    <source>
        <dbReference type="ARBA" id="ARBA00022670"/>
    </source>
</evidence>
<evidence type="ECO:0000313" key="8">
    <source>
        <dbReference type="Proteomes" id="UP000013988"/>
    </source>
</evidence>
<comment type="caution">
    <text evidence="7">The sequence shown here is derived from an EMBL/GenBank/DDBJ whole genome shotgun (WGS) entry which is preliminary data.</text>
</comment>
<comment type="caution">
    <text evidence="5">Lacks conserved residue(s) required for the propagation of feature annotation.</text>
</comment>
<dbReference type="InterPro" id="IPR015500">
    <property type="entry name" value="Peptidase_S8_subtilisin-rel"/>
</dbReference>
<dbReference type="OrthoDB" id="2744137at2"/>
<dbReference type="InterPro" id="IPR036852">
    <property type="entry name" value="Peptidase_S8/S53_dom_sf"/>
</dbReference>
<dbReference type="Pfam" id="PF00082">
    <property type="entry name" value="Peptidase_S8"/>
    <property type="match status" value="1"/>
</dbReference>
<protein>
    <submittedName>
        <fullName evidence="7">CspA</fullName>
    </submittedName>
</protein>
<evidence type="ECO:0000256" key="3">
    <source>
        <dbReference type="ARBA" id="ARBA00022801"/>
    </source>
</evidence>
<name>R9CB22_9CLOT</name>
<dbReference type="Gene3D" id="3.40.50.200">
    <property type="entry name" value="Peptidase S8/S53 domain"/>
    <property type="match status" value="1"/>
</dbReference>
<dbReference type="PROSITE" id="PS00136">
    <property type="entry name" value="SUBTILASE_ASP"/>
    <property type="match status" value="1"/>
</dbReference>
<keyword evidence="2" id="KW-0645">Protease</keyword>
<sequence>MKLIKLIMLVETRGIYVLQDIPPVNVDSIYNIKINPYLNLTGKGVTIGMIDTGIDYLNKEFIREDGTSRIIKIWDQTVTKNTKGNVYIGSEYSNDDINRAIANSKKGLDPYEIVPSKDEVGHGTSMAGIIGARGYNPDIEGVANDCEFIIVKLLPSPNYQKY</sequence>
<dbReference type="GO" id="GO:0004252">
    <property type="term" value="F:serine-type endopeptidase activity"/>
    <property type="evidence" value="ECO:0007669"/>
    <property type="project" value="InterPro"/>
</dbReference>
<gene>
    <name evidence="7" type="ORF">A500_07831</name>
</gene>
<evidence type="ECO:0000256" key="4">
    <source>
        <dbReference type="ARBA" id="ARBA00022825"/>
    </source>
</evidence>
<dbReference type="InterPro" id="IPR023827">
    <property type="entry name" value="Peptidase_S8_Asp-AS"/>
</dbReference>
<keyword evidence="3" id="KW-0378">Hydrolase</keyword>
<feature type="domain" description="Peptidase S8/S53" evidence="6">
    <location>
        <begin position="42"/>
        <end position="158"/>
    </location>
</feature>
<organism evidence="7 8">
    <name type="scientific">Clostridium sartagoforme AAU1</name>
    <dbReference type="NCBI Taxonomy" id="1202534"/>
    <lineage>
        <taxon>Bacteria</taxon>
        <taxon>Bacillati</taxon>
        <taxon>Bacillota</taxon>
        <taxon>Clostridia</taxon>
        <taxon>Eubacteriales</taxon>
        <taxon>Clostridiaceae</taxon>
        <taxon>Clostridium</taxon>
    </lineage>
</organism>
<dbReference type="PANTHER" id="PTHR43806:SF11">
    <property type="entry name" value="CEREVISIN-RELATED"/>
    <property type="match status" value="1"/>
</dbReference>
<keyword evidence="8" id="KW-1185">Reference proteome</keyword>
<comment type="similarity">
    <text evidence="1 5">Belongs to the peptidase S8 family.</text>
</comment>
<proteinExistence type="inferred from homology"/>
<dbReference type="PROSITE" id="PS51892">
    <property type="entry name" value="SUBTILASE"/>
    <property type="match status" value="1"/>
</dbReference>
<dbReference type="InterPro" id="IPR000209">
    <property type="entry name" value="Peptidase_S8/S53_dom"/>
</dbReference>
<dbReference type="PATRIC" id="fig|1202534.3.peg.1566"/>
<keyword evidence="4" id="KW-0720">Serine protease</keyword>
<dbReference type="GO" id="GO:0006508">
    <property type="term" value="P:proteolysis"/>
    <property type="evidence" value="ECO:0007669"/>
    <property type="project" value="UniProtKB-KW"/>
</dbReference>
<dbReference type="EMBL" id="ASRV01000092">
    <property type="protein sequence ID" value="EOR26468.1"/>
    <property type="molecule type" value="Genomic_DNA"/>
</dbReference>
<accession>R9CB22</accession>
<evidence type="ECO:0000256" key="1">
    <source>
        <dbReference type="ARBA" id="ARBA00011073"/>
    </source>
</evidence>
<dbReference type="InterPro" id="IPR050131">
    <property type="entry name" value="Peptidase_S8_subtilisin-like"/>
</dbReference>
<dbReference type="PANTHER" id="PTHR43806">
    <property type="entry name" value="PEPTIDASE S8"/>
    <property type="match status" value="1"/>
</dbReference>